<dbReference type="AlphaFoldDB" id="A0AAJ5BIH6"/>
<sequence>MKKMSILVLVVLAMAGCASKYSIMTKYHKQCDAQNPEANAYVGYVDCMNALLAADHKVSQGSGAINIMATANKYKQQVIDGKMTGKEAKLAFQNQYKRFIFNFGNPESTESVAAAPAVN</sequence>
<dbReference type="EMBL" id="FOLW01000015">
    <property type="protein sequence ID" value="SFD36869.1"/>
    <property type="molecule type" value="Genomic_DNA"/>
</dbReference>
<evidence type="ECO:0000313" key="2">
    <source>
        <dbReference type="EMBL" id="SFD36869.1"/>
    </source>
</evidence>
<accession>A0AAJ5BIH6</accession>
<gene>
    <name evidence="2" type="ORF">SAMN02745723_1159</name>
</gene>
<evidence type="ECO:0000256" key="1">
    <source>
        <dbReference type="SAM" id="SignalP"/>
    </source>
</evidence>
<keyword evidence="1" id="KW-0732">Signal</keyword>
<feature type="signal peptide" evidence="1">
    <location>
        <begin position="1"/>
        <end position="20"/>
    </location>
</feature>
<feature type="chain" id="PRO_5042518401" description="Lipoprotein" evidence="1">
    <location>
        <begin position="21"/>
        <end position="119"/>
    </location>
</feature>
<dbReference type="PROSITE" id="PS51257">
    <property type="entry name" value="PROKAR_LIPOPROTEIN"/>
    <property type="match status" value="1"/>
</dbReference>
<comment type="caution">
    <text evidence="2">The sequence shown here is derived from an EMBL/GenBank/DDBJ whole genome shotgun (WGS) entry which is preliminary data.</text>
</comment>
<name>A0AAJ5BIH6_9GAMM</name>
<organism evidence="2 3">
    <name type="scientific">Pragia fontium DSM 5563 = ATCC 49100</name>
    <dbReference type="NCBI Taxonomy" id="1122977"/>
    <lineage>
        <taxon>Bacteria</taxon>
        <taxon>Pseudomonadati</taxon>
        <taxon>Pseudomonadota</taxon>
        <taxon>Gammaproteobacteria</taxon>
        <taxon>Enterobacterales</taxon>
        <taxon>Budviciaceae</taxon>
        <taxon>Pragia</taxon>
    </lineage>
</organism>
<evidence type="ECO:0000313" key="3">
    <source>
        <dbReference type="Proteomes" id="UP000226420"/>
    </source>
</evidence>
<protein>
    <recommendedName>
        <fullName evidence="4">Lipoprotein</fullName>
    </recommendedName>
</protein>
<reference evidence="2 3" key="1">
    <citation type="submission" date="2016-10" db="EMBL/GenBank/DDBJ databases">
        <authorList>
            <person name="Varghese N."/>
            <person name="Submissions S."/>
        </authorList>
    </citation>
    <scope>NUCLEOTIDE SEQUENCE [LARGE SCALE GENOMIC DNA]</scope>
    <source>
        <strain evidence="2 3">DSM 5563</strain>
    </source>
</reference>
<dbReference type="Proteomes" id="UP000226420">
    <property type="component" value="Unassembled WGS sequence"/>
</dbReference>
<evidence type="ECO:0008006" key="4">
    <source>
        <dbReference type="Google" id="ProtNLM"/>
    </source>
</evidence>
<proteinExistence type="predicted"/>
<dbReference type="RefSeq" id="WP_074824655.1">
    <property type="nucleotide sequence ID" value="NZ_FOLW01000015.1"/>
</dbReference>